<comment type="similarity">
    <text evidence="1 2">Belongs to the flagella basal body rod proteins family.</text>
</comment>
<keyword evidence="7" id="KW-1185">Reference proteome</keyword>
<dbReference type="Proteomes" id="UP000198718">
    <property type="component" value="Unassembled WGS sequence"/>
</dbReference>
<comment type="subcellular location">
    <subcellularLocation>
        <location evidence="2">Bacterial flagellum basal body</location>
    </subcellularLocation>
</comment>
<feature type="domain" description="Flagellar hook protein FlgE/F/G-like D1" evidence="5">
    <location>
        <begin position="202"/>
        <end position="266"/>
    </location>
</feature>
<feature type="domain" description="Flagellar basal-body/hook protein C-terminal" evidence="4">
    <location>
        <begin position="314"/>
        <end position="357"/>
    </location>
</feature>
<dbReference type="GO" id="GO:0009425">
    <property type="term" value="C:bacterial-type flagellum basal body"/>
    <property type="evidence" value="ECO:0007669"/>
    <property type="project" value="UniProtKB-SubCell"/>
</dbReference>
<reference evidence="6 7" key="1">
    <citation type="submission" date="2016-10" db="EMBL/GenBank/DDBJ databases">
        <authorList>
            <person name="de Groot N.N."/>
        </authorList>
    </citation>
    <scope>NUCLEOTIDE SEQUENCE [LARGE SCALE GENOMIC DNA]</scope>
    <source>
        <strain evidence="6 7">DSM 18346</strain>
    </source>
</reference>
<dbReference type="InterPro" id="IPR037925">
    <property type="entry name" value="FlgE/F/G-like"/>
</dbReference>
<organism evidence="6 7">
    <name type="scientific">Natronincola ferrireducens</name>
    <dbReference type="NCBI Taxonomy" id="393762"/>
    <lineage>
        <taxon>Bacteria</taxon>
        <taxon>Bacillati</taxon>
        <taxon>Bacillota</taxon>
        <taxon>Clostridia</taxon>
        <taxon>Peptostreptococcales</taxon>
        <taxon>Natronincolaceae</taxon>
        <taxon>Natronincola</taxon>
    </lineage>
</organism>
<dbReference type="STRING" id="393762.SAMN05660472_00223"/>
<evidence type="ECO:0000313" key="6">
    <source>
        <dbReference type="EMBL" id="SDJ90086.1"/>
    </source>
</evidence>
<dbReference type="GO" id="GO:0071978">
    <property type="term" value="P:bacterial-type flagellum-dependent swarming motility"/>
    <property type="evidence" value="ECO:0007669"/>
    <property type="project" value="TreeGrafter"/>
</dbReference>
<keyword evidence="2" id="KW-0975">Bacterial flagellum</keyword>
<accession>A0A1G8XI09</accession>
<dbReference type="RefSeq" id="WP_090549093.1">
    <property type="nucleotide sequence ID" value="NZ_FNFP01000001.1"/>
</dbReference>
<gene>
    <name evidence="6" type="ORF">SAMN05660472_00223</name>
</gene>
<dbReference type="NCBIfam" id="TIGR03506">
    <property type="entry name" value="FlgEFG_subfam"/>
    <property type="match status" value="1"/>
</dbReference>
<dbReference type="InterPro" id="IPR019776">
    <property type="entry name" value="Flagellar_basal_body_rod_CS"/>
</dbReference>
<dbReference type="PANTHER" id="PTHR30435:SF19">
    <property type="entry name" value="FLAGELLAR BASAL-BODY ROD PROTEIN FLGG"/>
    <property type="match status" value="1"/>
</dbReference>
<dbReference type="Pfam" id="PF06429">
    <property type="entry name" value="Flg_bbr_C"/>
    <property type="match status" value="1"/>
</dbReference>
<dbReference type="PROSITE" id="PS00588">
    <property type="entry name" value="FLAGELLA_BB_ROD"/>
    <property type="match status" value="1"/>
</dbReference>
<dbReference type="InterPro" id="IPR010930">
    <property type="entry name" value="Flg_bb/hook_C_dom"/>
</dbReference>
<dbReference type="PANTHER" id="PTHR30435">
    <property type="entry name" value="FLAGELLAR PROTEIN"/>
    <property type="match status" value="1"/>
</dbReference>
<proteinExistence type="inferred from homology"/>
<keyword evidence="6" id="KW-0282">Flagellum</keyword>
<keyword evidence="6" id="KW-0966">Cell projection</keyword>
<dbReference type="InterPro" id="IPR053967">
    <property type="entry name" value="LlgE_F_G-like_D1"/>
</dbReference>
<evidence type="ECO:0000313" key="7">
    <source>
        <dbReference type="Proteomes" id="UP000198718"/>
    </source>
</evidence>
<dbReference type="Pfam" id="PF22692">
    <property type="entry name" value="LlgE_F_G_D1"/>
    <property type="match status" value="1"/>
</dbReference>
<evidence type="ECO:0000256" key="1">
    <source>
        <dbReference type="ARBA" id="ARBA00009677"/>
    </source>
</evidence>
<dbReference type="EMBL" id="FNFP01000001">
    <property type="protein sequence ID" value="SDJ90086.1"/>
    <property type="molecule type" value="Genomic_DNA"/>
</dbReference>
<dbReference type="OrthoDB" id="9800375at2"/>
<dbReference type="AlphaFoldDB" id="A0A1G8XI09"/>
<evidence type="ECO:0000256" key="2">
    <source>
        <dbReference type="RuleBase" id="RU362116"/>
    </source>
</evidence>
<evidence type="ECO:0000259" key="5">
    <source>
        <dbReference type="Pfam" id="PF22692"/>
    </source>
</evidence>
<feature type="domain" description="Flagellar basal body rod protein N-terminal" evidence="3">
    <location>
        <begin position="5"/>
        <end position="35"/>
    </location>
</feature>
<sequence>MLRGLYTAVSAMGTSQNKLDVASNNIANVNTTGFKKDVVITESFPEVYMKKLHGHLPVEAYNRNIAVDVERDGEGFRVSTGSGYFTAEGSLGKSHSSTTSFAVDEEGYLRTYDRNIHGQLDTSQGNYILDNNGNRILVGNNNIDVNQQGQVMANGEIVANLLSRPGFNTIGTINSGLRLEKIETYFNQGTIEETGNPLDITIQGNGFFRINTPQGEMYTRNGNFTLNTNGQIVTKEGYLLMGEFGPITLGEDFDRGGFRINEDGAIILDNMFLNQIDIVNITNTNVLRKYGEGYYQIGEGLQPQLEPFDGKILQGFLEGSNVNPIEEMVNMISVLRLYESNQKVVQAYDEILQKAVNDIGRV</sequence>
<name>A0A1G8XI09_9FIRM</name>
<dbReference type="Pfam" id="PF00460">
    <property type="entry name" value="Flg_bb_rod"/>
    <property type="match status" value="1"/>
</dbReference>
<dbReference type="SUPFAM" id="SSF117143">
    <property type="entry name" value="Flagellar hook protein flgE"/>
    <property type="match status" value="1"/>
</dbReference>
<keyword evidence="6" id="KW-0969">Cilium</keyword>
<dbReference type="InterPro" id="IPR001444">
    <property type="entry name" value="Flag_bb_rod_N"/>
</dbReference>
<evidence type="ECO:0000259" key="3">
    <source>
        <dbReference type="Pfam" id="PF00460"/>
    </source>
</evidence>
<dbReference type="InterPro" id="IPR020013">
    <property type="entry name" value="Flagellar_FlgE/F/G"/>
</dbReference>
<protein>
    <submittedName>
        <fullName evidence="6">Flagellar basal-body rod protein FlgG</fullName>
    </submittedName>
</protein>
<evidence type="ECO:0000259" key="4">
    <source>
        <dbReference type="Pfam" id="PF06429"/>
    </source>
</evidence>